<feature type="transmembrane region" description="Helical" evidence="6">
    <location>
        <begin position="17"/>
        <end position="37"/>
    </location>
</feature>
<feature type="domain" description="ABC3 transporter permease C-terminal" evidence="7">
    <location>
        <begin position="63"/>
        <end position="183"/>
    </location>
</feature>
<accession>A0A7X5SYB3</accession>
<feature type="transmembrane region" description="Helical" evidence="6">
    <location>
        <begin position="107"/>
        <end position="130"/>
    </location>
</feature>
<dbReference type="GO" id="GO:0055085">
    <property type="term" value="P:transmembrane transport"/>
    <property type="evidence" value="ECO:0007669"/>
    <property type="project" value="UniProtKB-UniRule"/>
</dbReference>
<comment type="similarity">
    <text evidence="6">Belongs to the ABC-4 integral membrane protein family.</text>
</comment>
<proteinExistence type="inferred from homology"/>
<keyword evidence="2 6" id="KW-1003">Cell membrane</keyword>
<feature type="transmembrane region" description="Helical" evidence="6">
    <location>
        <begin position="162"/>
        <end position="183"/>
    </location>
</feature>
<evidence type="ECO:0000256" key="6">
    <source>
        <dbReference type="PIRNR" id="PIRNR018968"/>
    </source>
</evidence>
<dbReference type="AlphaFoldDB" id="A0A7X5SYB3"/>
<evidence type="ECO:0000256" key="2">
    <source>
        <dbReference type="ARBA" id="ARBA00022475"/>
    </source>
</evidence>
<name>A0A7X5SYB3_CLOSG</name>
<evidence type="ECO:0000256" key="1">
    <source>
        <dbReference type="ARBA" id="ARBA00004651"/>
    </source>
</evidence>
<evidence type="ECO:0000313" key="8">
    <source>
        <dbReference type="EMBL" id="NFR61684.1"/>
    </source>
</evidence>
<dbReference type="Pfam" id="PF02687">
    <property type="entry name" value="FtsX"/>
    <property type="match status" value="2"/>
</dbReference>
<feature type="transmembrane region" description="Helical" evidence="6">
    <location>
        <begin position="57"/>
        <end position="79"/>
    </location>
</feature>
<feature type="transmembrane region" description="Helical" evidence="6">
    <location>
        <begin position="629"/>
        <end position="649"/>
    </location>
</feature>
<dbReference type="EMBL" id="SXCS01000005">
    <property type="protein sequence ID" value="NFR61684.1"/>
    <property type="molecule type" value="Genomic_DNA"/>
</dbReference>
<feature type="domain" description="ABC3 transporter permease C-terminal" evidence="7">
    <location>
        <begin position="547"/>
        <end position="643"/>
    </location>
</feature>
<evidence type="ECO:0000259" key="7">
    <source>
        <dbReference type="Pfam" id="PF02687"/>
    </source>
</evidence>
<feature type="transmembrane region" description="Helical" evidence="6">
    <location>
        <begin position="241"/>
        <end position="262"/>
    </location>
</feature>
<gene>
    <name evidence="8" type="ORF">FDF70_09325</name>
</gene>
<evidence type="ECO:0000256" key="3">
    <source>
        <dbReference type="ARBA" id="ARBA00022692"/>
    </source>
</evidence>
<feature type="transmembrane region" description="Helical" evidence="6">
    <location>
        <begin position="595"/>
        <end position="617"/>
    </location>
</feature>
<evidence type="ECO:0000256" key="5">
    <source>
        <dbReference type="ARBA" id="ARBA00023136"/>
    </source>
</evidence>
<keyword evidence="3 6" id="KW-0812">Transmembrane</keyword>
<dbReference type="InterPro" id="IPR052536">
    <property type="entry name" value="ABC-4_Integral_Memb_Prot"/>
</dbReference>
<keyword evidence="4 6" id="KW-1133">Transmembrane helix</keyword>
<organism evidence="8 9">
    <name type="scientific">Clostridium sporogenes</name>
    <dbReference type="NCBI Taxonomy" id="1509"/>
    <lineage>
        <taxon>Bacteria</taxon>
        <taxon>Bacillati</taxon>
        <taxon>Bacillota</taxon>
        <taxon>Clostridia</taxon>
        <taxon>Eubacteriales</taxon>
        <taxon>Clostridiaceae</taxon>
        <taxon>Clostridium</taxon>
    </lineage>
</organism>
<reference evidence="8 9" key="1">
    <citation type="submission" date="2019-04" db="EMBL/GenBank/DDBJ databases">
        <title>Genome sequencing of Clostridium botulinum Groups I-IV and Clostridium butyricum.</title>
        <authorList>
            <person name="Brunt J."/>
            <person name="Van Vliet A.H.M."/>
            <person name="Stringer S.C."/>
            <person name="Carter A.T."/>
            <person name="Peck M.W."/>
        </authorList>
    </citation>
    <scope>NUCLEOTIDE SEQUENCE [LARGE SCALE GENOMIC DNA]</scope>
    <source>
        <strain evidence="8 9">IFR 18/108</strain>
    </source>
</reference>
<evidence type="ECO:0000256" key="4">
    <source>
        <dbReference type="ARBA" id="ARBA00022989"/>
    </source>
</evidence>
<dbReference type="InterPro" id="IPR027022">
    <property type="entry name" value="ABC_permease_BceB-typ"/>
</dbReference>
<keyword evidence="5 6" id="KW-0472">Membrane</keyword>
<dbReference type="RefSeq" id="WP_040108465.1">
    <property type="nucleotide sequence ID" value="NZ_CP082943.1"/>
</dbReference>
<dbReference type="InterPro" id="IPR003838">
    <property type="entry name" value="ABC3_permease_C"/>
</dbReference>
<protein>
    <submittedName>
        <fullName evidence="8">ABC transporter permease</fullName>
    </submittedName>
</protein>
<feature type="transmembrane region" description="Helical" evidence="6">
    <location>
        <begin position="204"/>
        <end position="221"/>
    </location>
</feature>
<comment type="subcellular location">
    <subcellularLocation>
        <location evidence="1 6">Cell membrane</location>
        <topology evidence="1 6">Multi-pass membrane protein</topology>
    </subcellularLocation>
</comment>
<comment type="caution">
    <text evidence="8">The sequence shown here is derived from an EMBL/GenBank/DDBJ whole genome shotgun (WGS) entry which is preliminary data.</text>
</comment>
<dbReference type="PANTHER" id="PTHR46795">
    <property type="entry name" value="ABC TRANSPORTER PERMEASE-RELATED-RELATED"/>
    <property type="match status" value="1"/>
</dbReference>
<dbReference type="GO" id="GO:0005886">
    <property type="term" value="C:plasma membrane"/>
    <property type="evidence" value="ECO:0007669"/>
    <property type="project" value="UniProtKB-SubCell"/>
</dbReference>
<sequence>MYSKIALKNIKKSYKDYTIYFLTLILAVCIFYSFNSIDSQKALTDIKSSGGSYVSKLMDFMSAVSVFVSIILGSLILYANNFLIKKRKKELGIYMILGMGKRKISKILVTEASVVGVISLIAGLIIGIGVSQGLSVFTLKLFEVSINEYRFAVSTRAIGKTILYFGIMFLLVMIFNAFVISKYKIIDLLTSGRKNENIKFKNTFIYLLSFVLCVVLLGFAYKSILKTGLNLREPMFKPSIAFVIVGTVLFFFSLAGVILYVVNKNKKIYFKGLNMFVVKQINSKVNTNFLSMSLICLMLFITMLVLSTGISFKNGLEEGLKIKAPFDASIRISNNSKKDNLEDVLDKINLKRSKNEKYATCNEYLPGIKLDSLLSITDKDYKDAEVSFVRISDYNKMLKLKGKKEINLNKDEILVMSTNNNLVKQVNEKLKNSKKFNIKGKEYLVKTNKIINENLATYLLADNIFTIIISDEFLYDCNEISYSILNVMYSDKNREKNNKKYKEINKNFVGGKYKSLNIRYMSAFSKDDIYSDSKGGTTTVLFVGIYLGLVFLITSMAVLALQQLSEASDSIERYKALKRIGANSKMIKKTIFRQTLIYFALPMILALIHSMIGINVVSDYISVFTKIDISFSALITALIFIVVYAGYFYTTYTGYKNIVESNI</sequence>
<dbReference type="PIRSF" id="PIRSF018968">
    <property type="entry name" value="ABC_permease_BceB"/>
    <property type="match status" value="1"/>
</dbReference>
<evidence type="ECO:0000313" key="9">
    <source>
        <dbReference type="Proteomes" id="UP000486601"/>
    </source>
</evidence>
<feature type="transmembrane region" description="Helical" evidence="6">
    <location>
        <begin position="289"/>
        <end position="312"/>
    </location>
</feature>
<keyword evidence="6" id="KW-0813">Transport</keyword>
<feature type="transmembrane region" description="Helical" evidence="6">
    <location>
        <begin position="540"/>
        <end position="561"/>
    </location>
</feature>
<dbReference type="PANTHER" id="PTHR46795:SF3">
    <property type="entry name" value="ABC TRANSPORTER PERMEASE"/>
    <property type="match status" value="1"/>
</dbReference>
<dbReference type="Proteomes" id="UP000486601">
    <property type="component" value="Unassembled WGS sequence"/>
</dbReference>